<dbReference type="Gene3D" id="3.90.550.10">
    <property type="entry name" value="Spore Coat Polysaccharide Biosynthesis Protein SpsA, Chain A"/>
    <property type="match status" value="1"/>
</dbReference>
<protein>
    <recommendedName>
        <fullName evidence="4">Glucans biosynthesis glucosyltransferase H</fullName>
    </recommendedName>
</protein>
<keyword evidence="11 12" id="KW-0472">Membrane</keyword>
<dbReference type="InterPro" id="IPR001173">
    <property type="entry name" value="Glyco_trans_2-like"/>
</dbReference>
<dbReference type="Proteomes" id="UP000006764">
    <property type="component" value="Chromosome"/>
</dbReference>
<keyword evidence="8 14" id="KW-0808">Transferase</keyword>
<dbReference type="Pfam" id="PF13632">
    <property type="entry name" value="Glyco_trans_2_3"/>
    <property type="match status" value="1"/>
</dbReference>
<dbReference type="SUPFAM" id="SSF53448">
    <property type="entry name" value="Nucleotide-diphospho-sugar transferases"/>
    <property type="match status" value="1"/>
</dbReference>
<dbReference type="EMBL" id="CP004387">
    <property type="protein sequence ID" value="AJD49524.1"/>
    <property type="molecule type" value="Genomic_DNA"/>
</dbReference>
<evidence type="ECO:0000256" key="10">
    <source>
        <dbReference type="ARBA" id="ARBA00022989"/>
    </source>
</evidence>
<dbReference type="GO" id="GO:0005886">
    <property type="term" value="C:plasma membrane"/>
    <property type="evidence" value="ECO:0007669"/>
    <property type="project" value="UniProtKB-SubCell"/>
</dbReference>
<gene>
    <name evidence="14" type="ORF">S7S_15560</name>
</gene>
<feature type="transmembrane region" description="Helical" evidence="12">
    <location>
        <begin position="424"/>
        <end position="444"/>
    </location>
</feature>
<evidence type="ECO:0000313" key="15">
    <source>
        <dbReference type="Proteomes" id="UP000006764"/>
    </source>
</evidence>
<keyword evidence="9 12" id="KW-0812">Transmembrane</keyword>
<feature type="domain" description="Glycosyltransferase 2-like" evidence="13">
    <location>
        <begin position="206"/>
        <end position="396"/>
    </location>
</feature>
<reference evidence="14 15" key="1">
    <citation type="journal article" date="2012" name="J. Bacteriol.">
        <title>Genome sequence of an alkane-degrading bacterium, Alcanivorax pacificus type strain W11-5, isolated from deep sea sediment.</title>
        <authorList>
            <person name="Lai Q."/>
            <person name="Shao Z."/>
        </authorList>
    </citation>
    <scope>NUCLEOTIDE SEQUENCE [LARGE SCALE GENOMIC DNA]</scope>
    <source>
        <strain evidence="14 15">W11-5</strain>
    </source>
</reference>
<keyword evidence="6" id="KW-0997">Cell inner membrane</keyword>
<accession>A0A0B4XMG9</accession>
<evidence type="ECO:0000256" key="8">
    <source>
        <dbReference type="ARBA" id="ARBA00022679"/>
    </source>
</evidence>
<feature type="transmembrane region" description="Helical" evidence="12">
    <location>
        <begin position="464"/>
        <end position="497"/>
    </location>
</feature>
<dbReference type="NCBIfam" id="NF003962">
    <property type="entry name" value="PRK05454.2-5"/>
    <property type="match status" value="1"/>
</dbReference>
<dbReference type="KEGG" id="apac:S7S_15560"/>
<proteinExistence type="inferred from homology"/>
<evidence type="ECO:0000256" key="7">
    <source>
        <dbReference type="ARBA" id="ARBA00022676"/>
    </source>
</evidence>
<comment type="pathway">
    <text evidence="2">Glycan metabolism; osmoregulated periplasmic glucan (OPG) biosynthesis.</text>
</comment>
<organism evidence="14 15">
    <name type="scientific">Isoalcanivorax pacificus W11-5</name>
    <dbReference type="NCBI Taxonomy" id="391936"/>
    <lineage>
        <taxon>Bacteria</taxon>
        <taxon>Pseudomonadati</taxon>
        <taxon>Pseudomonadota</taxon>
        <taxon>Gammaproteobacteria</taxon>
        <taxon>Oceanospirillales</taxon>
        <taxon>Alcanivoracaceae</taxon>
        <taxon>Isoalcanivorax</taxon>
    </lineage>
</organism>
<feature type="transmembrane region" description="Helical" evidence="12">
    <location>
        <begin position="544"/>
        <end position="565"/>
    </location>
</feature>
<comment type="similarity">
    <text evidence="3">Belongs to the glycosyltransferase 2 family. OpgH subfamily.</text>
</comment>
<dbReference type="STRING" id="391936.S7S_15560"/>
<dbReference type="InterPro" id="IPR029044">
    <property type="entry name" value="Nucleotide-diphossugar_trans"/>
</dbReference>
<feature type="transmembrane region" description="Helical" evidence="12">
    <location>
        <begin position="24"/>
        <end position="44"/>
    </location>
</feature>
<feature type="transmembrane region" description="Helical" evidence="12">
    <location>
        <begin position="56"/>
        <end position="83"/>
    </location>
</feature>
<evidence type="ECO:0000256" key="1">
    <source>
        <dbReference type="ARBA" id="ARBA00004429"/>
    </source>
</evidence>
<dbReference type="PANTHER" id="PTHR43867">
    <property type="entry name" value="CELLULOSE SYNTHASE CATALYTIC SUBUNIT A [UDP-FORMING]"/>
    <property type="match status" value="1"/>
</dbReference>
<keyword evidence="5" id="KW-1003">Cell membrane</keyword>
<evidence type="ECO:0000256" key="9">
    <source>
        <dbReference type="ARBA" id="ARBA00022692"/>
    </source>
</evidence>
<evidence type="ECO:0000259" key="13">
    <source>
        <dbReference type="Pfam" id="PF13632"/>
    </source>
</evidence>
<keyword evidence="10 12" id="KW-1133">Transmembrane helix</keyword>
<sequence length="626" mass="69829">MTAAMPPAARQQIRFPGALWRRPVFFTLAILSTLGGALLMLDILRANSLTVLEVVILLLFVVTFGWIVVSFWSAVAGFLLQWLRRDPLTLARQAPVPATPIQTRTALVMPVYNEDTHRVIAGFEATLRDLDAAGEASHFDFFLLSDSTDEQVAGAERAAWRALCERLPAALRERVFYRRRTRNVGRKVGNLKDFCERWGSRYEHMIVLDADSVMRARCLLDLVRLMQANPRCALIQTVPIPVRSTTFFGRFVQFAAALYSPMLATGMSFWQMDAANYWGHNAIIRVRAFVEHCGLPSLPGKPPLGGDILSHDFVEAAMLRRAGWQVLLRADLGGSYEEVPSNMLDYAKRDRRWVQGNIQHLGLLGAAGLHPVSRLHFLFGAVAYIASLLWLLMLVLSTVDAVFRALHSEIYFANAYQLFPDWPIVRIGLIVSLVVITVVLLLLPKVLGVLIALRDRRRAFGGAWRILCGALVEMLFAILIAPLMMVFHAWFVISILLGRNVSWDAQVREGRPVPWGEALRRTLAATLVALVWGLFTWWVAPVFFWWLTPILAGLVLAAPIVRYSSSLTLGRVMRRLGVFVSPDEAAPEPVLQAVAARLSAPPALPQHAPLPALPPEQPVRMPTQAL</sequence>
<feature type="transmembrane region" description="Helical" evidence="12">
    <location>
        <begin position="377"/>
        <end position="403"/>
    </location>
</feature>
<dbReference type="RefSeq" id="WP_238582905.1">
    <property type="nucleotide sequence ID" value="NZ_CP004387.1"/>
</dbReference>
<dbReference type="AlphaFoldDB" id="A0A0B4XMG9"/>
<dbReference type="PANTHER" id="PTHR43867:SF5">
    <property type="entry name" value="GLUCANS BIOSYNTHESIS GLUCOSYLTRANSFERASE H"/>
    <property type="match status" value="1"/>
</dbReference>
<evidence type="ECO:0000256" key="6">
    <source>
        <dbReference type="ARBA" id="ARBA00022519"/>
    </source>
</evidence>
<evidence type="ECO:0000256" key="12">
    <source>
        <dbReference type="SAM" id="Phobius"/>
    </source>
</evidence>
<evidence type="ECO:0000256" key="11">
    <source>
        <dbReference type="ARBA" id="ARBA00023136"/>
    </source>
</evidence>
<dbReference type="InterPro" id="IPR050321">
    <property type="entry name" value="Glycosyltr_2/OpgH_subfam"/>
</dbReference>
<evidence type="ECO:0000256" key="5">
    <source>
        <dbReference type="ARBA" id="ARBA00022475"/>
    </source>
</evidence>
<keyword evidence="7" id="KW-0328">Glycosyltransferase</keyword>
<name>A0A0B4XMG9_9GAMM</name>
<evidence type="ECO:0000256" key="4">
    <source>
        <dbReference type="ARBA" id="ARBA00020585"/>
    </source>
</evidence>
<keyword evidence="15" id="KW-1185">Reference proteome</keyword>
<dbReference type="NCBIfam" id="NF003958">
    <property type="entry name" value="PRK05454.2-1"/>
    <property type="match status" value="1"/>
</dbReference>
<dbReference type="CDD" id="cd04191">
    <property type="entry name" value="Glucan_BSP_MdoH"/>
    <property type="match status" value="1"/>
</dbReference>
<evidence type="ECO:0000256" key="3">
    <source>
        <dbReference type="ARBA" id="ARBA00009337"/>
    </source>
</evidence>
<evidence type="ECO:0000313" key="14">
    <source>
        <dbReference type="EMBL" id="AJD49524.1"/>
    </source>
</evidence>
<comment type="subcellular location">
    <subcellularLocation>
        <location evidence="1">Cell inner membrane</location>
        <topology evidence="1">Multi-pass membrane protein</topology>
    </subcellularLocation>
</comment>
<feature type="transmembrane region" description="Helical" evidence="12">
    <location>
        <begin position="518"/>
        <end position="538"/>
    </location>
</feature>
<dbReference type="GO" id="GO:0016758">
    <property type="term" value="F:hexosyltransferase activity"/>
    <property type="evidence" value="ECO:0007669"/>
    <property type="project" value="TreeGrafter"/>
</dbReference>
<dbReference type="HOGENOM" id="CLU_015730_1_0_6"/>
<evidence type="ECO:0000256" key="2">
    <source>
        <dbReference type="ARBA" id="ARBA00005001"/>
    </source>
</evidence>